<dbReference type="PROSITE" id="PS00678">
    <property type="entry name" value="WD_REPEATS_1"/>
    <property type="match status" value="10"/>
</dbReference>
<dbReference type="InterPro" id="IPR015943">
    <property type="entry name" value="WD40/YVTN_repeat-like_dom_sf"/>
</dbReference>
<evidence type="ECO:0000313" key="8">
    <source>
        <dbReference type="EMBL" id="KAF5370350.1"/>
    </source>
</evidence>
<evidence type="ECO:0008006" key="10">
    <source>
        <dbReference type="Google" id="ProtNLM"/>
    </source>
</evidence>
<keyword evidence="2" id="KW-0677">Repeat</keyword>
<feature type="repeat" description="WD" evidence="3">
    <location>
        <begin position="990"/>
        <end position="1031"/>
    </location>
</feature>
<dbReference type="InterPro" id="IPR001680">
    <property type="entry name" value="WD40_rpt"/>
</dbReference>
<sequence>MKKVKKVAKRFFGSNPGTPRSNTPVPNIPPQSTLHTLADSALKTATNPTQNVSVPVSSPQSAKKGEVALDVIEKGLVILDVASEWFGPLKAVTGVLGECIKTYKQVMDNKKDLDKLKNDLTEEVQDLQKQRKKYESSEMEQIFGDLLKELETVSNETVRRLQASNLQQAIQSVRISQEVEQFFKDVSKAYENCKFKVSLISARQTSEILKSLNFDKLKLSMKAFHDAQIGGGKERDSCTPGTRTQIIKDIEEWAERTTDGNMAHWIYGMAGTGKSTIARSVCLSLEKKQLLAATFFCSRQIPECNDCNYIIPTIAYQLAQYSPAFAEVLNKTIQEDPTIISKSASMQLDKLVVTCWDTVFKSQKLGPLTPVVVIDALDECRDISSVLEVLIPAIQKQELLGLKFLFTSRPEYYMHKYLKIDGPLSEGSNVDRMFLHDVEESLVQADIIRFLTCQFEHSELSVSEHNINKLANMSGKLFIFAATIVKFILEKHNPIMAEKRMNRVLDLKSKQEKHQTKGLDELYDTVLEHSFDFEKSLSEEKDTYLMILHAVITVQKPVSPSVISKMLGLQLQEVEEVIRELYSVLYIADSDQAIYTLHASFPDYIRTKGRAKGAFWCNEGLYHTILGKACFKNMMEELKFNICQLPSSFHADKDVPGISDKLRAIDETLRYSCRYWPYHFVWSDMTEEVIKQWKECMEKTSLFWIEVMNLLGSIPEAYDSLQFLLEASGFLLDSKSSQTDFLQTMNNKENKTEIQAKIQAKIAELQQFVAFHAKSPGVERTPHLYLSSLPFWQKDFLGKQNLQKIINLKKCFQQSREMECWPTSSLEAVAISQDGKLIASGHYNGIITIWNVLRGKEVRRINGHNNWVNSVAFSPDGTKIVSGSDDQTVKIWDPATGAQIGKPLKGHSSKVHSVAFSPDGTKILSGSQDKTVRIWNAATGTQIGEPLHGHSNIVYSVTFSPDGTKIVSGSSDKTVRIWDAATGAQIREPLQGHTYDVNSVEFSPDGTHIVSGSDDETVRIWDAATGSQIGEPLQGHSNRVRSVAFSPDGTKIVSGSIDKTVRIWDVATGSQIGEPLQGHGIWVMSVAFSPDGTKIVSGSHDQTVRIWDAATGPHVSEPLQGHSDWVHSVTFSPDGTKIVSGSQDKTVRIWDAATGAQIREPLQGHTDWVKSVAFSPDGTQIVSGSNDHTVRIWDMATGSQIGEPLQGHTYGVWSVAFSPDGTKIVSGSTDKTVRIWDAARASQIGEPLQGHSNRVMSVAFSPDGTKIVSGSNDNTVRIWDAVTGAQIGEPLQGHHNWVRSMAFSPDGTKIVSGSTDNTVRIWNVAAGSQIGESLQGHSHWVISVAFSPDGTKIVSGSDDKTVRIWDAATGAQIGEPLQGHSSLVMSVAFSPDGGRIVSGSYDKTIRVWEVHVDDNSPVAQTDINKLWTLDDDGWVHFPNISYGIVWIPPLFHPLLCRAQNPFLICQQGYTMIDLSECVYGEDWTQCWPQD</sequence>
<dbReference type="Pfam" id="PF00400">
    <property type="entry name" value="WD40"/>
    <property type="match status" value="10"/>
</dbReference>
<feature type="repeat" description="WD" evidence="3">
    <location>
        <begin position="1162"/>
        <end position="1203"/>
    </location>
</feature>
<keyword evidence="9" id="KW-1185">Reference proteome</keyword>
<dbReference type="PANTHER" id="PTHR19879">
    <property type="entry name" value="TRANSCRIPTION INITIATION FACTOR TFIID"/>
    <property type="match status" value="1"/>
</dbReference>
<dbReference type="InterPro" id="IPR036322">
    <property type="entry name" value="WD40_repeat_dom_sf"/>
</dbReference>
<dbReference type="PROSITE" id="PS50082">
    <property type="entry name" value="WD_REPEATS_2"/>
    <property type="match status" value="14"/>
</dbReference>
<feature type="repeat" description="WD" evidence="3">
    <location>
        <begin position="1248"/>
        <end position="1289"/>
    </location>
</feature>
<dbReference type="PANTHER" id="PTHR19879:SF9">
    <property type="entry name" value="TRANSCRIPTION INITIATION FACTOR TFIID SUBUNIT 5"/>
    <property type="match status" value="1"/>
</dbReference>
<evidence type="ECO:0000256" key="3">
    <source>
        <dbReference type="PROSITE-ProRule" id="PRU00221"/>
    </source>
</evidence>
<feature type="domain" description="Nephrocystin 3-like N-terminal" evidence="7">
    <location>
        <begin position="243"/>
        <end position="409"/>
    </location>
</feature>
<keyword evidence="1 3" id="KW-0853">WD repeat</keyword>
<organism evidence="8 9">
    <name type="scientific">Tetrapyrgos nigripes</name>
    <dbReference type="NCBI Taxonomy" id="182062"/>
    <lineage>
        <taxon>Eukaryota</taxon>
        <taxon>Fungi</taxon>
        <taxon>Dikarya</taxon>
        <taxon>Basidiomycota</taxon>
        <taxon>Agaricomycotina</taxon>
        <taxon>Agaricomycetes</taxon>
        <taxon>Agaricomycetidae</taxon>
        <taxon>Agaricales</taxon>
        <taxon>Marasmiineae</taxon>
        <taxon>Marasmiaceae</taxon>
        <taxon>Tetrapyrgos</taxon>
    </lineage>
</organism>
<dbReference type="InterPro" id="IPR055442">
    <property type="entry name" value="Beta-prop_EML-like_2nd"/>
</dbReference>
<dbReference type="Gene3D" id="2.130.10.10">
    <property type="entry name" value="YVTN repeat-like/Quinoprotein amine dehydrogenase"/>
    <property type="match status" value="7"/>
</dbReference>
<dbReference type="SUPFAM" id="SSF50978">
    <property type="entry name" value="WD40 repeat-like"/>
    <property type="match status" value="2"/>
</dbReference>
<feature type="repeat" description="WD" evidence="3">
    <location>
        <begin position="1119"/>
        <end position="1160"/>
    </location>
</feature>
<dbReference type="PRINTS" id="PR00320">
    <property type="entry name" value="GPROTEINBRPT"/>
</dbReference>
<protein>
    <recommendedName>
        <fullName evidence="10">WD40 repeat-like protein</fullName>
    </recommendedName>
</protein>
<dbReference type="InterPro" id="IPR056884">
    <property type="entry name" value="NPHP3-like_N"/>
</dbReference>
<feature type="coiled-coil region" evidence="4">
    <location>
        <begin position="103"/>
        <end position="140"/>
    </location>
</feature>
<dbReference type="Proteomes" id="UP000559256">
    <property type="component" value="Unassembled WGS sequence"/>
</dbReference>
<name>A0A8H5GT28_9AGAR</name>
<dbReference type="SUPFAM" id="SSF52540">
    <property type="entry name" value="P-loop containing nucleoside triphosphate hydrolases"/>
    <property type="match status" value="1"/>
</dbReference>
<feature type="compositionally biased region" description="Polar residues" evidence="5">
    <location>
        <begin position="15"/>
        <end position="33"/>
    </location>
</feature>
<feature type="repeat" description="WD" evidence="3">
    <location>
        <begin position="1377"/>
        <end position="1410"/>
    </location>
</feature>
<dbReference type="PROSITE" id="PS50294">
    <property type="entry name" value="WD_REPEATS_REGION"/>
    <property type="match status" value="13"/>
</dbReference>
<evidence type="ECO:0000259" key="6">
    <source>
        <dbReference type="Pfam" id="PF23414"/>
    </source>
</evidence>
<dbReference type="Pfam" id="PF24883">
    <property type="entry name" value="NPHP3_N"/>
    <property type="match status" value="1"/>
</dbReference>
<evidence type="ECO:0000256" key="5">
    <source>
        <dbReference type="SAM" id="MobiDB-lite"/>
    </source>
</evidence>
<feature type="repeat" description="WD" evidence="3">
    <location>
        <begin position="1334"/>
        <end position="1375"/>
    </location>
</feature>
<dbReference type="OrthoDB" id="538223at2759"/>
<evidence type="ECO:0000259" key="7">
    <source>
        <dbReference type="Pfam" id="PF24883"/>
    </source>
</evidence>
<evidence type="ECO:0000313" key="9">
    <source>
        <dbReference type="Proteomes" id="UP000559256"/>
    </source>
</evidence>
<feature type="repeat" description="WD" evidence="3">
    <location>
        <begin position="823"/>
        <end position="860"/>
    </location>
</feature>
<feature type="repeat" description="WD" evidence="3">
    <location>
        <begin position="1033"/>
        <end position="1074"/>
    </location>
</feature>
<accession>A0A8H5GT28</accession>
<dbReference type="CDD" id="cd00200">
    <property type="entry name" value="WD40"/>
    <property type="match status" value="2"/>
</dbReference>
<dbReference type="CDD" id="cd21037">
    <property type="entry name" value="MLKL_NTD"/>
    <property type="match status" value="1"/>
</dbReference>
<keyword evidence="4" id="KW-0175">Coiled coil</keyword>
<feature type="repeat" description="WD" evidence="3">
    <location>
        <begin position="861"/>
        <end position="902"/>
    </location>
</feature>
<reference evidence="8 9" key="1">
    <citation type="journal article" date="2020" name="ISME J.">
        <title>Uncovering the hidden diversity of litter-decomposition mechanisms in mushroom-forming fungi.</title>
        <authorList>
            <person name="Floudas D."/>
            <person name="Bentzer J."/>
            <person name="Ahren D."/>
            <person name="Johansson T."/>
            <person name="Persson P."/>
            <person name="Tunlid A."/>
        </authorList>
    </citation>
    <scope>NUCLEOTIDE SEQUENCE [LARGE SCALE GENOMIC DNA]</scope>
    <source>
        <strain evidence="8 9">CBS 291.85</strain>
    </source>
</reference>
<feature type="repeat" description="WD" evidence="3">
    <location>
        <begin position="904"/>
        <end position="945"/>
    </location>
</feature>
<comment type="caution">
    <text evidence="8">The sequence shown here is derived from an EMBL/GenBank/DDBJ whole genome shotgun (WGS) entry which is preliminary data.</text>
</comment>
<dbReference type="EMBL" id="JAACJM010000011">
    <property type="protein sequence ID" value="KAF5370350.1"/>
    <property type="molecule type" value="Genomic_DNA"/>
</dbReference>
<feature type="domain" description="EML-like second beta-propeller" evidence="6">
    <location>
        <begin position="1212"/>
        <end position="1374"/>
    </location>
</feature>
<dbReference type="Pfam" id="PF23414">
    <property type="entry name" value="Beta-prop_EML_2"/>
    <property type="match status" value="1"/>
</dbReference>
<evidence type="ECO:0000256" key="4">
    <source>
        <dbReference type="SAM" id="Coils"/>
    </source>
</evidence>
<dbReference type="InterPro" id="IPR019775">
    <property type="entry name" value="WD40_repeat_CS"/>
</dbReference>
<proteinExistence type="predicted"/>
<evidence type="ECO:0000256" key="1">
    <source>
        <dbReference type="ARBA" id="ARBA00022574"/>
    </source>
</evidence>
<gene>
    <name evidence="8" type="ORF">D9758_006946</name>
</gene>
<dbReference type="InterPro" id="IPR059179">
    <property type="entry name" value="MLKL-like_MCAfunc"/>
</dbReference>
<dbReference type="InterPro" id="IPR020472">
    <property type="entry name" value="WD40_PAC1"/>
</dbReference>
<dbReference type="SMART" id="SM00320">
    <property type="entry name" value="WD40"/>
    <property type="match status" value="14"/>
</dbReference>
<evidence type="ECO:0000256" key="2">
    <source>
        <dbReference type="ARBA" id="ARBA00022737"/>
    </source>
</evidence>
<dbReference type="InterPro" id="IPR027417">
    <property type="entry name" value="P-loop_NTPase"/>
</dbReference>
<feature type="repeat" description="WD" evidence="3">
    <location>
        <begin position="1076"/>
        <end position="1117"/>
    </location>
</feature>
<feature type="repeat" description="WD" evidence="3">
    <location>
        <begin position="1291"/>
        <end position="1332"/>
    </location>
</feature>
<feature type="repeat" description="WD" evidence="3">
    <location>
        <begin position="947"/>
        <end position="988"/>
    </location>
</feature>
<feature type="region of interest" description="Disordered" evidence="5">
    <location>
        <begin position="1"/>
        <end position="33"/>
    </location>
</feature>
<dbReference type="Gene3D" id="3.40.50.300">
    <property type="entry name" value="P-loop containing nucleotide triphosphate hydrolases"/>
    <property type="match status" value="1"/>
</dbReference>
<feature type="repeat" description="WD" evidence="3">
    <location>
        <begin position="1205"/>
        <end position="1246"/>
    </location>
</feature>